<evidence type="ECO:0000313" key="1">
    <source>
        <dbReference type="EMBL" id="CAL4933029.1"/>
    </source>
</evidence>
<dbReference type="PANTHER" id="PTHR43019">
    <property type="entry name" value="SERINE ENDOPROTEASE DEGS"/>
    <property type="match status" value="1"/>
</dbReference>
<evidence type="ECO:0000313" key="2">
    <source>
        <dbReference type="EMBL" id="CAL4941450.1"/>
    </source>
</evidence>
<proteinExistence type="predicted"/>
<evidence type="ECO:0008006" key="4">
    <source>
        <dbReference type="Google" id="ProtNLM"/>
    </source>
</evidence>
<dbReference type="EMBL" id="OZ075125">
    <property type="protein sequence ID" value="CAL4933029.1"/>
    <property type="molecule type" value="Genomic_DNA"/>
</dbReference>
<dbReference type="Proteomes" id="UP001497457">
    <property type="component" value="Chromosome 15b"/>
</dbReference>
<dbReference type="AlphaFoldDB" id="A0ABC8YDB1"/>
<gene>
    <name evidence="1" type="ORF">URODEC1_LOCUS27918</name>
    <name evidence="2" type="ORF">URODEC1_LOCUS33033</name>
</gene>
<dbReference type="EMBL" id="OZ075126">
    <property type="protein sequence ID" value="CAL4941450.1"/>
    <property type="molecule type" value="Genomic_DNA"/>
</dbReference>
<keyword evidence="3" id="KW-1185">Reference proteome</keyword>
<dbReference type="Proteomes" id="UP001497457">
    <property type="component" value="Chromosome 16b"/>
</dbReference>
<protein>
    <recommendedName>
        <fullName evidence="4">Serine protease</fullName>
    </recommendedName>
</protein>
<dbReference type="SUPFAM" id="SSF50494">
    <property type="entry name" value="Trypsin-like serine proteases"/>
    <property type="match status" value="1"/>
</dbReference>
<name>A0ABC8YDB1_9POAL</name>
<dbReference type="Gene3D" id="2.40.10.120">
    <property type="match status" value="1"/>
</dbReference>
<dbReference type="InterPro" id="IPR009003">
    <property type="entry name" value="Peptidase_S1_PA"/>
</dbReference>
<dbReference type="PANTHER" id="PTHR43019:SF64">
    <property type="entry name" value="OS07G0666400 PROTEIN"/>
    <property type="match status" value="1"/>
</dbReference>
<dbReference type="Pfam" id="PF13365">
    <property type="entry name" value="Trypsin_2"/>
    <property type="match status" value="1"/>
</dbReference>
<accession>A0ABC8YDB1</accession>
<reference evidence="2 3" key="1">
    <citation type="submission" date="2024-10" db="EMBL/GenBank/DDBJ databases">
        <authorList>
            <person name="Ryan C."/>
        </authorList>
    </citation>
    <scope>NUCLEOTIDE SEQUENCE [LARGE SCALE GENOMIC DNA]</scope>
</reference>
<evidence type="ECO:0000313" key="3">
    <source>
        <dbReference type="Proteomes" id="UP001497457"/>
    </source>
</evidence>
<organism evidence="2 3">
    <name type="scientific">Urochloa decumbens</name>
    <dbReference type="NCBI Taxonomy" id="240449"/>
    <lineage>
        <taxon>Eukaryota</taxon>
        <taxon>Viridiplantae</taxon>
        <taxon>Streptophyta</taxon>
        <taxon>Embryophyta</taxon>
        <taxon>Tracheophyta</taxon>
        <taxon>Spermatophyta</taxon>
        <taxon>Magnoliopsida</taxon>
        <taxon>Liliopsida</taxon>
        <taxon>Poales</taxon>
        <taxon>Poaceae</taxon>
        <taxon>PACMAD clade</taxon>
        <taxon>Panicoideae</taxon>
        <taxon>Panicodae</taxon>
        <taxon>Paniceae</taxon>
        <taxon>Melinidinae</taxon>
        <taxon>Urochloa</taxon>
    </lineage>
</organism>
<sequence>MLSLSKREVLARTTFAEHHDSVVTILAKQREPPTKLFAIGSGFIIRSSGSRCLVMTCRHVFRQFDPAKHTMHARLSGQFLELDAEVLRLDDARNLMLIRVMGMPRAYRALEFCDSSNVPVHSDVILLAFFSTYPNIFNFGEGPQESFVFLDPGVLPGNISEPLQETNGVVHHTSIGTSGCFGGPLIFDGRVIGVNNGIKPRTRTGLAASTETVNAAMKDWLQIPPGVTKTIGEMVQSLPI</sequence>